<feature type="domain" description="Neurotransmitter-gated ion-channel ligand-binding" evidence="7">
    <location>
        <begin position="78"/>
        <end position="152"/>
    </location>
</feature>
<comment type="subcellular location">
    <subcellularLocation>
        <location evidence="1">Membrane</location>
        <topology evidence="1">Multi-pass membrane protein</topology>
    </subcellularLocation>
</comment>
<dbReference type="SUPFAM" id="SSF90112">
    <property type="entry name" value="Neurotransmitter-gated ion-channel transmembrane pore"/>
    <property type="match status" value="1"/>
</dbReference>
<evidence type="ECO:0000256" key="5">
    <source>
        <dbReference type="SAM" id="MobiDB-lite"/>
    </source>
</evidence>
<evidence type="ECO:0000313" key="10">
    <source>
        <dbReference type="Proteomes" id="UP001460270"/>
    </source>
</evidence>
<keyword evidence="3 6" id="KW-1133">Transmembrane helix</keyword>
<dbReference type="InterPro" id="IPR038050">
    <property type="entry name" value="Neuro_actylchol_rec"/>
</dbReference>
<dbReference type="Gene3D" id="2.70.170.10">
    <property type="entry name" value="Neurotransmitter-gated ion-channel ligand-binding domain"/>
    <property type="match status" value="2"/>
</dbReference>
<evidence type="ECO:0000256" key="1">
    <source>
        <dbReference type="ARBA" id="ARBA00004141"/>
    </source>
</evidence>
<dbReference type="InterPro" id="IPR006202">
    <property type="entry name" value="Neur_chan_lig-bd"/>
</dbReference>
<comment type="caution">
    <text evidence="9">The sequence shown here is derived from an EMBL/GenBank/DDBJ whole genome shotgun (WGS) entry which is preliminary data.</text>
</comment>
<dbReference type="EMBL" id="JBBPFD010000007">
    <property type="protein sequence ID" value="KAK7918712.1"/>
    <property type="molecule type" value="Genomic_DNA"/>
</dbReference>
<evidence type="ECO:0000256" key="2">
    <source>
        <dbReference type="ARBA" id="ARBA00022692"/>
    </source>
</evidence>
<organism evidence="9 10">
    <name type="scientific">Mugilogobius chulae</name>
    <name type="common">yellowstripe goby</name>
    <dbReference type="NCBI Taxonomy" id="88201"/>
    <lineage>
        <taxon>Eukaryota</taxon>
        <taxon>Metazoa</taxon>
        <taxon>Chordata</taxon>
        <taxon>Craniata</taxon>
        <taxon>Vertebrata</taxon>
        <taxon>Euteleostomi</taxon>
        <taxon>Actinopterygii</taxon>
        <taxon>Neopterygii</taxon>
        <taxon>Teleostei</taxon>
        <taxon>Neoteleostei</taxon>
        <taxon>Acanthomorphata</taxon>
        <taxon>Gobiaria</taxon>
        <taxon>Gobiiformes</taxon>
        <taxon>Gobioidei</taxon>
        <taxon>Gobiidae</taxon>
        <taxon>Gobionellinae</taxon>
        <taxon>Mugilogobius</taxon>
    </lineage>
</organism>
<dbReference type="InterPro" id="IPR036734">
    <property type="entry name" value="Neur_chan_lig-bd_sf"/>
</dbReference>
<feature type="compositionally biased region" description="Basic residues" evidence="5">
    <location>
        <begin position="7"/>
        <end position="25"/>
    </location>
</feature>
<dbReference type="GO" id="GO:0004888">
    <property type="term" value="F:transmembrane signaling receptor activity"/>
    <property type="evidence" value="ECO:0007669"/>
    <property type="project" value="InterPro"/>
</dbReference>
<feature type="region of interest" description="Disordered" evidence="5">
    <location>
        <begin position="1"/>
        <end position="39"/>
    </location>
</feature>
<feature type="domain" description="Neurotransmitter-gated ion-channel ligand-binding" evidence="7">
    <location>
        <begin position="153"/>
        <end position="240"/>
    </location>
</feature>
<dbReference type="SUPFAM" id="SSF63712">
    <property type="entry name" value="Nicotinic receptor ligand binding domain-like"/>
    <property type="match status" value="1"/>
</dbReference>
<name>A0AAW0P5T1_9GOBI</name>
<keyword evidence="4 6" id="KW-0472">Membrane</keyword>
<evidence type="ECO:0000259" key="7">
    <source>
        <dbReference type="Pfam" id="PF02931"/>
    </source>
</evidence>
<gene>
    <name evidence="9" type="ORF">WMY93_009996</name>
</gene>
<dbReference type="InterPro" id="IPR006201">
    <property type="entry name" value="Neur_channel"/>
</dbReference>
<feature type="transmembrane region" description="Helical" evidence="6">
    <location>
        <begin position="241"/>
        <end position="257"/>
    </location>
</feature>
<dbReference type="InterPro" id="IPR006029">
    <property type="entry name" value="Neurotrans-gated_channel_TM"/>
</dbReference>
<evidence type="ECO:0000256" key="3">
    <source>
        <dbReference type="ARBA" id="ARBA00022989"/>
    </source>
</evidence>
<dbReference type="InterPro" id="IPR036719">
    <property type="entry name" value="Neuro-gated_channel_TM_sf"/>
</dbReference>
<dbReference type="GO" id="GO:0016020">
    <property type="term" value="C:membrane"/>
    <property type="evidence" value="ECO:0007669"/>
    <property type="project" value="UniProtKB-SubCell"/>
</dbReference>
<dbReference type="InterPro" id="IPR018000">
    <property type="entry name" value="Neurotransmitter_ion_chnl_CS"/>
</dbReference>
<dbReference type="Pfam" id="PF02932">
    <property type="entry name" value="Neur_chan_memb"/>
    <property type="match status" value="1"/>
</dbReference>
<feature type="transmembrane region" description="Helical" evidence="6">
    <location>
        <begin position="292"/>
        <end position="315"/>
    </location>
</feature>
<evidence type="ECO:0000313" key="9">
    <source>
        <dbReference type="EMBL" id="KAK7918712.1"/>
    </source>
</evidence>
<dbReference type="Proteomes" id="UP001460270">
    <property type="component" value="Unassembled WGS sequence"/>
</dbReference>
<evidence type="ECO:0000259" key="8">
    <source>
        <dbReference type="Pfam" id="PF02932"/>
    </source>
</evidence>
<reference evidence="10" key="1">
    <citation type="submission" date="2024-04" db="EMBL/GenBank/DDBJ databases">
        <title>Salinicola lusitanus LLJ914,a marine bacterium isolated from the Okinawa Trough.</title>
        <authorList>
            <person name="Li J."/>
        </authorList>
    </citation>
    <scope>NUCLEOTIDE SEQUENCE [LARGE SCALE GENOMIC DNA]</scope>
</reference>
<dbReference type="PROSITE" id="PS00236">
    <property type="entry name" value="NEUROTR_ION_CHANNEL"/>
    <property type="match status" value="1"/>
</dbReference>
<dbReference type="Gene3D" id="1.20.58.390">
    <property type="entry name" value="Neurotransmitter-gated ion-channel transmembrane domain"/>
    <property type="match status" value="1"/>
</dbReference>
<dbReference type="Pfam" id="PF02931">
    <property type="entry name" value="Neur_chan_LBD"/>
    <property type="match status" value="2"/>
</dbReference>
<sequence>MCFSASPHRRGRRRLTSSSLTKRKQSSSESARHQTSSQDENGFLIRRSGLVHGAVEPLLLRDSGPGPAAEVAREVSDVQTVKKHTDAIVVYLELVIYSILDVKESDQTCITCLWTLMSWTNENIVWSPDQYCGINKISLPSDMLWKPDMTIEEISCRMQVYKFPFDTQSCNLTFRSAIYSAEELNIAAVLDSEKVSNWTRHKMKAQFEWLFIDMSVINGTVNRFDRDQDVIIFTINMKRRSVLYIVNFIFPVLFFLREAGFKITVLLAVTVMQLLLNEILPSSSSRIPLIAVYCIGIFSLMLLSLLESILVAYLINKDSEGEQEAAETQVVKGKYLPTSGDFISDKRAHWRATSRWITSQLNSGT</sequence>
<dbReference type="AlphaFoldDB" id="A0AAW0P5T1"/>
<keyword evidence="2 6" id="KW-0812">Transmembrane</keyword>
<feature type="domain" description="Neurotransmitter-gated ion-channel transmembrane" evidence="8">
    <location>
        <begin position="261"/>
        <end position="337"/>
    </location>
</feature>
<proteinExistence type="predicted"/>
<accession>A0AAW0P5T1</accession>
<evidence type="ECO:0000256" key="6">
    <source>
        <dbReference type="SAM" id="Phobius"/>
    </source>
</evidence>
<keyword evidence="10" id="KW-1185">Reference proteome</keyword>
<dbReference type="GO" id="GO:0005230">
    <property type="term" value="F:extracellular ligand-gated monoatomic ion channel activity"/>
    <property type="evidence" value="ECO:0007669"/>
    <property type="project" value="InterPro"/>
</dbReference>
<protein>
    <submittedName>
        <fullName evidence="9">Uncharacterized protein</fullName>
    </submittedName>
</protein>
<evidence type="ECO:0000256" key="4">
    <source>
        <dbReference type="ARBA" id="ARBA00023136"/>
    </source>
</evidence>
<dbReference type="PANTHER" id="PTHR18945">
    <property type="entry name" value="NEUROTRANSMITTER GATED ION CHANNEL"/>
    <property type="match status" value="1"/>
</dbReference>